<reference evidence="4" key="1">
    <citation type="journal article" date="2018" name="Genome Res.">
        <title>The genomic architecture and molecular evolution of ant odorant receptors.</title>
        <authorList>
            <person name="McKenzie S.K."/>
            <person name="Kronauer D.J.C."/>
        </authorList>
    </citation>
    <scope>NUCLEOTIDE SEQUENCE [LARGE SCALE GENOMIC DNA]</scope>
    <source>
        <strain evidence="4">Clonal line C1</strain>
    </source>
</reference>
<dbReference type="Proteomes" id="UP000279307">
    <property type="component" value="Chromosome 6"/>
</dbReference>
<evidence type="ECO:0000256" key="1">
    <source>
        <dbReference type="SAM" id="Coils"/>
    </source>
</evidence>
<proteinExistence type="predicted"/>
<evidence type="ECO:0000313" key="4">
    <source>
        <dbReference type="EMBL" id="RLU21303.1"/>
    </source>
</evidence>
<feature type="coiled-coil region" evidence="1">
    <location>
        <begin position="127"/>
        <end position="154"/>
    </location>
</feature>
<accession>A0A3L8DM60</accession>
<organism evidence="4">
    <name type="scientific">Ooceraea biroi</name>
    <name type="common">Clonal raider ant</name>
    <name type="synonym">Cerapachys biroi</name>
    <dbReference type="NCBI Taxonomy" id="2015173"/>
    <lineage>
        <taxon>Eukaryota</taxon>
        <taxon>Metazoa</taxon>
        <taxon>Ecdysozoa</taxon>
        <taxon>Arthropoda</taxon>
        <taxon>Hexapoda</taxon>
        <taxon>Insecta</taxon>
        <taxon>Pterygota</taxon>
        <taxon>Neoptera</taxon>
        <taxon>Endopterygota</taxon>
        <taxon>Hymenoptera</taxon>
        <taxon>Apocrita</taxon>
        <taxon>Aculeata</taxon>
        <taxon>Formicoidea</taxon>
        <taxon>Formicidae</taxon>
        <taxon>Dorylinae</taxon>
        <taxon>Ooceraea</taxon>
    </lineage>
</organism>
<dbReference type="AlphaFoldDB" id="A0A3L8DM60"/>
<evidence type="ECO:0000256" key="2">
    <source>
        <dbReference type="SAM" id="MobiDB-lite"/>
    </source>
</evidence>
<dbReference type="Gene3D" id="2.60.40.4330">
    <property type="entry name" value="Kinesin-like protein Kif23, Arf6-interacting domain"/>
    <property type="match status" value="1"/>
</dbReference>
<protein>
    <recommendedName>
        <fullName evidence="3">Kinesin-like protein Kif23 Arf6-interacting domain-containing protein</fullName>
    </recommendedName>
</protein>
<evidence type="ECO:0000259" key="3">
    <source>
        <dbReference type="Pfam" id="PF16540"/>
    </source>
</evidence>
<feature type="compositionally biased region" description="Polar residues" evidence="2">
    <location>
        <begin position="376"/>
        <end position="387"/>
    </location>
</feature>
<feature type="coiled-coil region" evidence="1">
    <location>
        <begin position="24"/>
        <end position="100"/>
    </location>
</feature>
<dbReference type="EMBL" id="QOIP01000006">
    <property type="protein sequence ID" value="RLU21303.1"/>
    <property type="molecule type" value="Genomic_DNA"/>
</dbReference>
<dbReference type="Pfam" id="PF16540">
    <property type="entry name" value="MKLP1_Arf_bdg"/>
    <property type="match status" value="1"/>
</dbReference>
<dbReference type="InterPro" id="IPR038105">
    <property type="entry name" value="Kif23_Arf-bd_sf"/>
</dbReference>
<gene>
    <name evidence="4" type="ORF">DMN91_005676</name>
</gene>
<dbReference type="InterPro" id="IPR032384">
    <property type="entry name" value="Kif23_Arf-bd"/>
</dbReference>
<sequence>MITVEPLPNSELTDLNNEQVIAQLLQLVEEQNNFRNILVELEREKMSLKRDNVSMKESNEELRNVIFTLEGRVYKLQSQIDSLIYKLNNAHEVIQNMQQELRYRDRQLKQHTTDKQKIIEKCNATIQAETDRIVVELEAKLREQREQFERCIKKKDDKLNLMKQILVNKSEDITCAVSMTSPTAANTRMDIVEEPVTSTEGLCMNVRRKSTIPEEPIATTSKEKSSSELTDVNSEILSTSATADTVIPVSKPKLKTNVTRMSKIPVVNPRYRRSQNADRWINHYPAGIVPTGTILQPEIAPCRQTCLTKLTNPKTFATKSIKYCLYSQEQDTDGELETKLYKADVLPTSGGGAQIVFNDVECLKQLSPTRAKRRNGQINPENSPTRT</sequence>
<feature type="region of interest" description="Disordered" evidence="2">
    <location>
        <begin position="368"/>
        <end position="387"/>
    </location>
</feature>
<dbReference type="OrthoDB" id="8123163at2759"/>
<reference evidence="4" key="2">
    <citation type="submission" date="2018-07" db="EMBL/GenBank/DDBJ databases">
        <authorList>
            <person name="Mckenzie S.K."/>
            <person name="Kronauer D.J.C."/>
        </authorList>
    </citation>
    <scope>NUCLEOTIDE SEQUENCE</scope>
    <source>
        <strain evidence="4">Clonal line C1</strain>
    </source>
</reference>
<keyword evidence="1" id="KW-0175">Coiled coil</keyword>
<feature type="domain" description="Kinesin-like protein Kif23 Arf6-interacting" evidence="3">
    <location>
        <begin position="265"/>
        <end position="370"/>
    </location>
</feature>
<comment type="caution">
    <text evidence="4">The sequence shown here is derived from an EMBL/GenBank/DDBJ whole genome shotgun (WGS) entry which is preliminary data.</text>
</comment>
<name>A0A3L8DM60_OOCBI</name>